<evidence type="ECO:0000256" key="6">
    <source>
        <dbReference type="ARBA" id="ARBA00023136"/>
    </source>
</evidence>
<evidence type="ECO:0000313" key="10">
    <source>
        <dbReference type="Proteomes" id="UP001164020"/>
    </source>
</evidence>
<dbReference type="InterPro" id="IPR001991">
    <property type="entry name" value="Na-dicarboxylate_symporter"/>
</dbReference>
<dbReference type="Proteomes" id="UP001164020">
    <property type="component" value="Chromosome"/>
</dbReference>
<proteinExistence type="predicted"/>
<evidence type="ECO:0000256" key="1">
    <source>
        <dbReference type="ARBA" id="ARBA00004651"/>
    </source>
</evidence>
<keyword evidence="5 8" id="KW-1133">Transmembrane helix</keyword>
<feature type="region of interest" description="Disordered" evidence="7">
    <location>
        <begin position="94"/>
        <end position="129"/>
    </location>
</feature>
<keyword evidence="10" id="KW-1185">Reference proteome</keyword>
<dbReference type="SUPFAM" id="SSF118215">
    <property type="entry name" value="Proton glutamate symport protein"/>
    <property type="match status" value="1"/>
</dbReference>
<evidence type="ECO:0000256" key="3">
    <source>
        <dbReference type="ARBA" id="ARBA00022475"/>
    </source>
</evidence>
<evidence type="ECO:0000256" key="2">
    <source>
        <dbReference type="ARBA" id="ARBA00022448"/>
    </source>
</evidence>
<accession>A0ABY7C4H1</accession>
<name>A0ABY7C4H1_9HYPH</name>
<reference evidence="9" key="1">
    <citation type="submission" date="2022-12" db="EMBL/GenBank/DDBJ databases">
        <title>Jiella pelagia sp. nov., isolated from phosphonate enriched culture of Northwest Pacific surface seawater.</title>
        <authorList>
            <person name="Shin D.Y."/>
            <person name="Hwang C.Y."/>
        </authorList>
    </citation>
    <scope>NUCLEOTIDE SEQUENCE</scope>
    <source>
        <strain evidence="9">HL-NP1</strain>
    </source>
</reference>
<dbReference type="PANTHER" id="PTHR42865:SF7">
    <property type="entry name" value="PROTON_GLUTAMATE-ASPARTATE SYMPORTER"/>
    <property type="match status" value="1"/>
</dbReference>
<gene>
    <name evidence="9" type="ORF">OH818_05510</name>
</gene>
<dbReference type="PRINTS" id="PR00173">
    <property type="entry name" value="EDTRNSPORT"/>
</dbReference>
<evidence type="ECO:0000256" key="7">
    <source>
        <dbReference type="SAM" id="MobiDB-lite"/>
    </source>
</evidence>
<sequence>MSTGSSLGIAGYLTVIAMAVLASVGTAGVPGVGLVMLTMVLNQVGLPIEGIALILGVDRLMDMIRTAVNITGDAVVSTIVAKLEGEFDPAVFADPNAGIESERDLQIDPEAEERLAGAVRQHPRPQPAE</sequence>
<dbReference type="EMBL" id="CP114029">
    <property type="protein sequence ID" value="WAP69673.1"/>
    <property type="molecule type" value="Genomic_DNA"/>
</dbReference>
<evidence type="ECO:0000256" key="8">
    <source>
        <dbReference type="SAM" id="Phobius"/>
    </source>
</evidence>
<dbReference type="Gene3D" id="1.10.3860.10">
    <property type="entry name" value="Sodium:dicarboxylate symporter"/>
    <property type="match status" value="1"/>
</dbReference>
<organism evidence="9 10">
    <name type="scientific">Jiella pelagia</name>
    <dbReference type="NCBI Taxonomy" id="2986949"/>
    <lineage>
        <taxon>Bacteria</taxon>
        <taxon>Pseudomonadati</taxon>
        <taxon>Pseudomonadota</taxon>
        <taxon>Alphaproteobacteria</taxon>
        <taxon>Hyphomicrobiales</taxon>
        <taxon>Aurantimonadaceae</taxon>
        <taxon>Jiella</taxon>
    </lineage>
</organism>
<keyword evidence="4 8" id="KW-0812">Transmembrane</keyword>
<comment type="subcellular location">
    <subcellularLocation>
        <location evidence="1">Cell membrane</location>
        <topology evidence="1">Multi-pass membrane protein</topology>
    </subcellularLocation>
</comment>
<evidence type="ECO:0000256" key="5">
    <source>
        <dbReference type="ARBA" id="ARBA00022989"/>
    </source>
</evidence>
<dbReference type="InterPro" id="IPR036458">
    <property type="entry name" value="Na:dicarbo_symporter_sf"/>
</dbReference>
<evidence type="ECO:0000313" key="9">
    <source>
        <dbReference type="EMBL" id="WAP69673.1"/>
    </source>
</evidence>
<evidence type="ECO:0000256" key="4">
    <source>
        <dbReference type="ARBA" id="ARBA00022692"/>
    </source>
</evidence>
<keyword evidence="3" id="KW-1003">Cell membrane</keyword>
<feature type="transmembrane region" description="Helical" evidence="8">
    <location>
        <begin position="7"/>
        <end position="28"/>
    </location>
</feature>
<feature type="transmembrane region" description="Helical" evidence="8">
    <location>
        <begin position="34"/>
        <end position="55"/>
    </location>
</feature>
<dbReference type="RefSeq" id="WP_268882109.1">
    <property type="nucleotide sequence ID" value="NZ_CP114029.1"/>
</dbReference>
<keyword evidence="6 8" id="KW-0472">Membrane</keyword>
<protein>
    <submittedName>
        <fullName evidence="9">Cation:dicarboxylase symporter family transporter</fullName>
    </submittedName>
</protein>
<dbReference type="PANTHER" id="PTHR42865">
    <property type="entry name" value="PROTON/GLUTAMATE-ASPARTATE SYMPORTER"/>
    <property type="match status" value="1"/>
</dbReference>
<keyword evidence="2" id="KW-0813">Transport</keyword>
<dbReference type="Pfam" id="PF00375">
    <property type="entry name" value="SDF"/>
    <property type="match status" value="1"/>
</dbReference>